<dbReference type="EMBL" id="JAGIQL010000057">
    <property type="protein sequence ID" value="MBP0458985.1"/>
    <property type="molecule type" value="Genomic_DNA"/>
</dbReference>
<reference evidence="3" key="1">
    <citation type="submission" date="2021-03" db="EMBL/GenBank/DDBJ databases">
        <title>Whole genome sequence of Streptomyces bomunensis MMS17-BM035.</title>
        <authorList>
            <person name="Lee J.H."/>
        </authorList>
    </citation>
    <scope>NUCLEOTIDE SEQUENCE</scope>
    <source>
        <strain evidence="3">MMS17-BM035</strain>
    </source>
</reference>
<organism evidence="3 4">
    <name type="scientific">Streptomyces montanisoli</name>
    <dbReference type="NCBI Taxonomy" id="2798581"/>
    <lineage>
        <taxon>Bacteria</taxon>
        <taxon>Bacillati</taxon>
        <taxon>Actinomycetota</taxon>
        <taxon>Actinomycetes</taxon>
        <taxon>Kitasatosporales</taxon>
        <taxon>Streptomycetaceae</taxon>
        <taxon>Streptomyces</taxon>
    </lineage>
</organism>
<dbReference type="Gene3D" id="3.40.50.300">
    <property type="entry name" value="P-loop containing nucleotide triphosphate hydrolases"/>
    <property type="match status" value="2"/>
</dbReference>
<evidence type="ECO:0000259" key="1">
    <source>
        <dbReference type="Pfam" id="PF13304"/>
    </source>
</evidence>
<dbReference type="AlphaFoldDB" id="A0A940M9W5"/>
<dbReference type="InterPro" id="IPR027417">
    <property type="entry name" value="P-loop_NTPase"/>
</dbReference>
<name>A0A940M9W5_9ACTN</name>
<dbReference type="InterPro" id="IPR003959">
    <property type="entry name" value="ATPase_AAA_core"/>
</dbReference>
<feature type="domain" description="OLD protein-like TOPRIM" evidence="2">
    <location>
        <begin position="363"/>
        <end position="428"/>
    </location>
</feature>
<dbReference type="PANTHER" id="PTHR43581:SF4">
    <property type="entry name" value="ATP_GTP PHOSPHATASE"/>
    <property type="match status" value="1"/>
</dbReference>
<gene>
    <name evidence="3" type="ORF">JFN87_15955</name>
</gene>
<dbReference type="RefSeq" id="WP_209340730.1">
    <property type="nucleotide sequence ID" value="NZ_JAGIQL010000057.1"/>
</dbReference>
<accession>A0A940M9W5</accession>
<dbReference type="SUPFAM" id="SSF52540">
    <property type="entry name" value="P-loop containing nucleoside triphosphate hydrolases"/>
    <property type="match status" value="1"/>
</dbReference>
<dbReference type="GO" id="GO:0016887">
    <property type="term" value="F:ATP hydrolysis activity"/>
    <property type="evidence" value="ECO:0007669"/>
    <property type="project" value="InterPro"/>
</dbReference>
<proteinExistence type="predicted"/>
<protein>
    <submittedName>
        <fullName evidence="3">AAA family ATPase</fullName>
    </submittedName>
</protein>
<sequence>MRISRISWENYRRLPDGGIPVRRHLVLIGPNDSGKSSVLRAVHLCLGATRAQLYAALQVRDFTDLTRPLRLQVDLCDLDNEDRAAFPDEVMFGDTAETIRIVVVATLNVPEGADPAAAAETMDARRYFDGAGHDRGPTRDQVDALGWAYVPAARSMNRELGGTGGTMQSLLDGLDLGADADTVAEAATRLREAVQEACTVKDFGVELAHTLSQALPQQVHPDDIHLTPASDLGGSPLAGMTVTVQDGEHPARLTEQSDGVRALSLLALLGMTQRTARIVGMDEPEIHLHTTAQRAIARTFRDSPGQRLIVSHSASLVGQMNPLDIVAFGADRAPRQLPEANVISGKVQAAKFWLPNMIDALTARKILFVEGASDRLFIERFADLIGLDLDRRGIAIVELGGCQMFPSVYRLLGPEGFAVPLYGITDEDARKDWAEAVGAAPEDLESYGYFVCQPDLEGLYTTALGRDRMLKIIGDDSALPVKSLLNLNKVTSLADITLEHVAHFCSKRKLPAAIASADALTEADTASLSDLCHFLRMVAA</sequence>
<dbReference type="CDD" id="cd01026">
    <property type="entry name" value="TOPRIM_OLD"/>
    <property type="match status" value="1"/>
</dbReference>
<comment type="caution">
    <text evidence="3">The sequence shown here is derived from an EMBL/GenBank/DDBJ whole genome shotgun (WGS) entry which is preliminary data.</text>
</comment>
<evidence type="ECO:0000313" key="4">
    <source>
        <dbReference type="Proteomes" id="UP000670475"/>
    </source>
</evidence>
<feature type="domain" description="ATPase AAA-type core" evidence="1">
    <location>
        <begin position="222"/>
        <end position="317"/>
    </location>
</feature>
<dbReference type="GO" id="GO:0005524">
    <property type="term" value="F:ATP binding"/>
    <property type="evidence" value="ECO:0007669"/>
    <property type="project" value="InterPro"/>
</dbReference>
<dbReference type="Proteomes" id="UP000670475">
    <property type="component" value="Unassembled WGS sequence"/>
</dbReference>
<evidence type="ECO:0000259" key="2">
    <source>
        <dbReference type="Pfam" id="PF20469"/>
    </source>
</evidence>
<keyword evidence="4" id="KW-1185">Reference proteome</keyword>
<dbReference type="PANTHER" id="PTHR43581">
    <property type="entry name" value="ATP/GTP PHOSPHATASE"/>
    <property type="match status" value="1"/>
</dbReference>
<dbReference type="InterPro" id="IPR051396">
    <property type="entry name" value="Bact_Antivir_Def_Nuclease"/>
</dbReference>
<evidence type="ECO:0000313" key="3">
    <source>
        <dbReference type="EMBL" id="MBP0458985.1"/>
    </source>
</evidence>
<dbReference type="Pfam" id="PF13304">
    <property type="entry name" value="AAA_21"/>
    <property type="match status" value="1"/>
</dbReference>
<dbReference type="InterPro" id="IPR034139">
    <property type="entry name" value="TOPRIM_OLD"/>
</dbReference>
<dbReference type="Pfam" id="PF20469">
    <property type="entry name" value="OLD-like_TOPRIM"/>
    <property type="match status" value="1"/>
</dbReference>